<protein>
    <submittedName>
        <fullName evidence="1">1022_t:CDS:1</fullName>
    </submittedName>
</protein>
<reference evidence="1 2" key="1">
    <citation type="submission" date="2021-06" db="EMBL/GenBank/DDBJ databases">
        <authorList>
            <person name="Kallberg Y."/>
            <person name="Tangrot J."/>
            <person name="Rosling A."/>
        </authorList>
    </citation>
    <scope>NUCLEOTIDE SEQUENCE [LARGE SCALE GENOMIC DNA]</scope>
    <source>
        <strain evidence="1 2">120-4 pot B 10/14</strain>
    </source>
</reference>
<evidence type="ECO:0000313" key="1">
    <source>
        <dbReference type="EMBL" id="CAG8682616.1"/>
    </source>
</evidence>
<dbReference type="EMBL" id="CAJVQB010006366">
    <property type="protein sequence ID" value="CAG8682616.1"/>
    <property type="molecule type" value="Genomic_DNA"/>
</dbReference>
<gene>
    <name evidence="1" type="ORF">GMARGA_LOCUS11054</name>
</gene>
<organism evidence="1 2">
    <name type="scientific">Gigaspora margarita</name>
    <dbReference type="NCBI Taxonomy" id="4874"/>
    <lineage>
        <taxon>Eukaryota</taxon>
        <taxon>Fungi</taxon>
        <taxon>Fungi incertae sedis</taxon>
        <taxon>Mucoromycota</taxon>
        <taxon>Glomeromycotina</taxon>
        <taxon>Glomeromycetes</taxon>
        <taxon>Diversisporales</taxon>
        <taxon>Gigasporaceae</taxon>
        <taxon>Gigaspora</taxon>
    </lineage>
</organism>
<name>A0ABN7UV55_GIGMA</name>
<evidence type="ECO:0000313" key="2">
    <source>
        <dbReference type="Proteomes" id="UP000789901"/>
    </source>
</evidence>
<accession>A0ABN7UV55</accession>
<feature type="non-terminal residue" evidence="1">
    <location>
        <position position="322"/>
    </location>
</feature>
<dbReference type="Gene3D" id="3.60.10.10">
    <property type="entry name" value="Endonuclease/exonuclease/phosphatase"/>
    <property type="match status" value="1"/>
</dbReference>
<dbReference type="SUPFAM" id="SSF56219">
    <property type="entry name" value="DNase I-like"/>
    <property type="match status" value="1"/>
</dbReference>
<comment type="caution">
    <text evidence="1">The sequence shown here is derived from an EMBL/GenBank/DDBJ whole genome shotgun (WGS) entry which is preliminary data.</text>
</comment>
<dbReference type="Proteomes" id="UP000789901">
    <property type="component" value="Unassembled WGS sequence"/>
</dbReference>
<keyword evidence="2" id="KW-1185">Reference proteome</keyword>
<sequence>MFQELPKLPIPHRKGNDIVNLALMEIDPNKASDKSNMEINPMQKNEIIDIPNETRACQIRKNLSFYGRLTVKSFKANGKSKAAFAVHFENRKMIRLTKGYFDAETLMEKSRYKHIVKNITKWAIDNHNTEEKGIVTGSNTIKIINKRNFSSSEDNRDINLQKVISGRTRREFLKEQDRETTRESVKSTITLLTGTPVVYESVDEPVGSSSKVPSVDMNRKGLLQKELTLKIGCHNINRIKTNQQKFKTLGQWLDDEVFDIFAVTETNLNRKEGFFVGKKKKYLEGVDRISEFIIAARFYFRNMELIIIAIYIPPNNGSEMDK</sequence>
<proteinExistence type="predicted"/>
<dbReference type="InterPro" id="IPR036691">
    <property type="entry name" value="Endo/exonu/phosph_ase_sf"/>
</dbReference>